<feature type="binding site" evidence="11">
    <location>
        <position position="225"/>
    </location>
    <ligand>
        <name>Zn(2+)</name>
        <dbReference type="ChEBI" id="CHEBI:29105"/>
    </ligand>
</feature>
<accession>A0A2S9XXV4</accession>
<gene>
    <name evidence="11 12" type="primary">queC</name>
    <name evidence="12" type="ORF">ENSA5_32530</name>
</gene>
<evidence type="ECO:0000313" key="13">
    <source>
        <dbReference type="Proteomes" id="UP000237968"/>
    </source>
</evidence>
<dbReference type="GO" id="GO:0005524">
    <property type="term" value="F:ATP binding"/>
    <property type="evidence" value="ECO:0007669"/>
    <property type="project" value="UniProtKB-UniRule"/>
</dbReference>
<evidence type="ECO:0000256" key="11">
    <source>
        <dbReference type="HAMAP-Rule" id="MF_01633"/>
    </source>
</evidence>
<dbReference type="RefSeq" id="WP_106392610.1">
    <property type="nucleotide sequence ID" value="NZ_PVNK01000152.1"/>
</dbReference>
<keyword evidence="2 11" id="KW-0436">Ligase</keyword>
<keyword evidence="7 11" id="KW-0067">ATP-binding</keyword>
<feature type="binding site" evidence="11">
    <location>
        <begin position="15"/>
        <end position="25"/>
    </location>
    <ligand>
        <name>ATP</name>
        <dbReference type="ChEBI" id="CHEBI:30616"/>
    </ligand>
</feature>
<dbReference type="PIRSF" id="PIRSF006293">
    <property type="entry name" value="ExsB"/>
    <property type="match status" value="1"/>
</dbReference>
<evidence type="ECO:0000256" key="5">
    <source>
        <dbReference type="ARBA" id="ARBA00022785"/>
    </source>
</evidence>
<comment type="caution">
    <text evidence="12">The sequence shown here is derived from an EMBL/GenBank/DDBJ whole genome shotgun (WGS) entry which is preliminary data.</text>
</comment>
<keyword evidence="4 11" id="KW-0547">Nucleotide-binding</keyword>
<feature type="binding site" evidence="11">
    <location>
        <position position="222"/>
    </location>
    <ligand>
        <name>Zn(2+)</name>
        <dbReference type="ChEBI" id="CHEBI:29105"/>
    </ligand>
</feature>
<dbReference type="EC" id="6.3.4.20" evidence="9 11"/>
<dbReference type="Proteomes" id="UP000237968">
    <property type="component" value="Unassembled WGS sequence"/>
</dbReference>
<dbReference type="Gene3D" id="3.40.50.620">
    <property type="entry name" value="HUPs"/>
    <property type="match status" value="1"/>
</dbReference>
<reference evidence="12 13" key="1">
    <citation type="submission" date="2018-03" db="EMBL/GenBank/DDBJ databases">
        <title>Draft Genome Sequences of the Obligatory Marine Myxobacteria Enhygromyxa salina SWB005.</title>
        <authorList>
            <person name="Poehlein A."/>
            <person name="Moghaddam J.A."/>
            <person name="Harms H."/>
            <person name="Alanjari M."/>
            <person name="Koenig G.M."/>
            <person name="Daniel R."/>
            <person name="Schaeberle T.F."/>
        </authorList>
    </citation>
    <scope>NUCLEOTIDE SEQUENCE [LARGE SCALE GENOMIC DNA]</scope>
    <source>
        <strain evidence="12 13">SWB005</strain>
    </source>
</reference>
<proteinExistence type="inferred from homology"/>
<dbReference type="HAMAP" id="MF_01633">
    <property type="entry name" value="QueC"/>
    <property type="match status" value="1"/>
</dbReference>
<evidence type="ECO:0000256" key="8">
    <source>
        <dbReference type="ARBA" id="ARBA00037993"/>
    </source>
</evidence>
<dbReference type="CDD" id="cd01995">
    <property type="entry name" value="QueC-like"/>
    <property type="match status" value="1"/>
</dbReference>
<evidence type="ECO:0000313" key="12">
    <source>
        <dbReference type="EMBL" id="PRP97560.1"/>
    </source>
</evidence>
<evidence type="ECO:0000256" key="4">
    <source>
        <dbReference type="ARBA" id="ARBA00022741"/>
    </source>
</evidence>
<dbReference type="Pfam" id="PF06508">
    <property type="entry name" value="QueC"/>
    <property type="match status" value="1"/>
</dbReference>
<dbReference type="GO" id="GO:0008616">
    <property type="term" value="P:tRNA queuosine(34) biosynthetic process"/>
    <property type="evidence" value="ECO:0007669"/>
    <property type="project" value="UniProtKB-UniRule"/>
</dbReference>
<evidence type="ECO:0000256" key="10">
    <source>
        <dbReference type="ARBA" id="ARBA00047890"/>
    </source>
</evidence>
<name>A0A2S9XXV4_9BACT</name>
<dbReference type="GO" id="GO:0008270">
    <property type="term" value="F:zinc ion binding"/>
    <property type="evidence" value="ECO:0007669"/>
    <property type="project" value="UniProtKB-UniRule"/>
</dbReference>
<feature type="binding site" evidence="11">
    <location>
        <position position="219"/>
    </location>
    <ligand>
        <name>Zn(2+)</name>
        <dbReference type="ChEBI" id="CHEBI:29105"/>
    </ligand>
</feature>
<evidence type="ECO:0000256" key="7">
    <source>
        <dbReference type="ARBA" id="ARBA00022840"/>
    </source>
</evidence>
<dbReference type="InterPro" id="IPR018317">
    <property type="entry name" value="QueC"/>
</dbReference>
<dbReference type="SUPFAM" id="SSF52402">
    <property type="entry name" value="Adenine nucleotide alpha hydrolases-like"/>
    <property type="match status" value="1"/>
</dbReference>
<dbReference type="GO" id="GO:0016879">
    <property type="term" value="F:ligase activity, forming carbon-nitrogen bonds"/>
    <property type="evidence" value="ECO:0007669"/>
    <property type="project" value="UniProtKB-UniRule"/>
</dbReference>
<dbReference type="AlphaFoldDB" id="A0A2S9XXV4"/>
<dbReference type="InterPro" id="IPR014729">
    <property type="entry name" value="Rossmann-like_a/b/a_fold"/>
</dbReference>
<comment type="cofactor">
    <cofactor evidence="11">
        <name>Zn(2+)</name>
        <dbReference type="ChEBI" id="CHEBI:29105"/>
    </cofactor>
    <text evidence="11">Binds 1 zinc ion per subunit.</text>
</comment>
<comment type="function">
    <text evidence="11">Catalyzes the ATP-dependent conversion of 7-carboxy-7-deazaguanine (CDG) to 7-cyano-7-deazaguanine (preQ(0)).</text>
</comment>
<dbReference type="PANTHER" id="PTHR42914:SF1">
    <property type="entry name" value="7-CYANO-7-DEAZAGUANINE SYNTHASE"/>
    <property type="match status" value="1"/>
</dbReference>
<dbReference type="PANTHER" id="PTHR42914">
    <property type="entry name" value="7-CYANO-7-DEAZAGUANINE SYNTHASE"/>
    <property type="match status" value="1"/>
</dbReference>
<evidence type="ECO:0000256" key="9">
    <source>
        <dbReference type="ARBA" id="ARBA00039149"/>
    </source>
</evidence>
<protein>
    <recommendedName>
        <fullName evidence="9 11">7-cyano-7-deazaguanine synthase</fullName>
        <ecNumber evidence="9 11">6.3.4.20</ecNumber>
    </recommendedName>
    <alternativeName>
        <fullName evidence="11">7-cyano-7-carbaguanine synthase</fullName>
    </alternativeName>
    <alternativeName>
        <fullName evidence="11">PreQ(0) synthase</fullName>
    </alternativeName>
    <alternativeName>
        <fullName evidence="11">Queuosine biosynthesis protein QueC</fullName>
    </alternativeName>
</protein>
<evidence type="ECO:0000256" key="2">
    <source>
        <dbReference type="ARBA" id="ARBA00022598"/>
    </source>
</evidence>
<comment type="catalytic activity">
    <reaction evidence="10 11">
        <text>7-carboxy-7-carbaguanine + NH4(+) + 2 ATP = 7-cyano-7-carbaguanine + 2 AMP + 2 diphosphate + 2 H(+)</text>
        <dbReference type="Rhea" id="RHEA:27982"/>
        <dbReference type="ChEBI" id="CHEBI:15378"/>
        <dbReference type="ChEBI" id="CHEBI:28938"/>
        <dbReference type="ChEBI" id="CHEBI:30616"/>
        <dbReference type="ChEBI" id="CHEBI:33019"/>
        <dbReference type="ChEBI" id="CHEBI:45075"/>
        <dbReference type="ChEBI" id="CHEBI:61036"/>
        <dbReference type="ChEBI" id="CHEBI:456215"/>
        <dbReference type="EC" id="6.3.4.20"/>
    </reaction>
</comment>
<sequence>MSVREPKDAPAIVLLSGGLDSTTVLAIAAREAGQRVHALSFAYGQRHAIELRQAARQAARFGVVAHEVVDLGHLGKLVASASSLVAASELDVPSASARAGHDDIPSTYVPARNTVFLSYALAWAEVVGARDIWLGVNAVDYSGYPDCRPEFIAAFETTANLATKLGVSAGGAEGIQIHAPLIELHKHEIIARGLALGVDYAETVSCYDPVEREGVALACGRCESCTLRRAGFEQAGVADPTRYV</sequence>
<keyword evidence="3 11" id="KW-0479">Metal-binding</keyword>
<comment type="similarity">
    <text evidence="8 11">Belongs to the QueC family.</text>
</comment>
<dbReference type="OrthoDB" id="9789567at2"/>
<keyword evidence="5 11" id="KW-0671">Queuosine biosynthesis</keyword>
<organism evidence="12 13">
    <name type="scientific">Enhygromyxa salina</name>
    <dbReference type="NCBI Taxonomy" id="215803"/>
    <lineage>
        <taxon>Bacteria</taxon>
        <taxon>Pseudomonadati</taxon>
        <taxon>Myxococcota</taxon>
        <taxon>Polyangia</taxon>
        <taxon>Nannocystales</taxon>
        <taxon>Nannocystaceae</taxon>
        <taxon>Enhygromyxa</taxon>
    </lineage>
</organism>
<keyword evidence="6 11" id="KW-0862">Zinc</keyword>
<feature type="binding site" evidence="11">
    <location>
        <position position="206"/>
    </location>
    <ligand>
        <name>Zn(2+)</name>
        <dbReference type="ChEBI" id="CHEBI:29105"/>
    </ligand>
</feature>
<keyword evidence="13" id="KW-1185">Reference proteome</keyword>
<dbReference type="UniPathway" id="UPA00391"/>
<evidence type="ECO:0000256" key="3">
    <source>
        <dbReference type="ARBA" id="ARBA00022723"/>
    </source>
</evidence>
<evidence type="ECO:0000256" key="1">
    <source>
        <dbReference type="ARBA" id="ARBA00005061"/>
    </source>
</evidence>
<dbReference type="NCBIfam" id="TIGR00364">
    <property type="entry name" value="7-cyano-7-deazaguanine synthase QueC"/>
    <property type="match status" value="1"/>
</dbReference>
<evidence type="ECO:0000256" key="6">
    <source>
        <dbReference type="ARBA" id="ARBA00022833"/>
    </source>
</evidence>
<dbReference type="EMBL" id="PVNK01000152">
    <property type="protein sequence ID" value="PRP97560.1"/>
    <property type="molecule type" value="Genomic_DNA"/>
</dbReference>
<comment type="pathway">
    <text evidence="1 11">Purine metabolism; 7-cyano-7-deazaguanine biosynthesis.</text>
</comment>